<dbReference type="RefSeq" id="XP_007921822.1">
    <property type="nucleotide sequence ID" value="XM_007923631.1"/>
</dbReference>
<proteinExistence type="predicted"/>
<dbReference type="VEuPathDB" id="FungiDB:MYCFIDRAFT_170555"/>
<keyword evidence="3" id="KW-1185">Reference proteome</keyword>
<dbReference type="Proteomes" id="UP000016932">
    <property type="component" value="Unassembled WGS sequence"/>
</dbReference>
<dbReference type="AlphaFoldDB" id="N1Q863"/>
<dbReference type="EMBL" id="KB446555">
    <property type="protein sequence ID" value="EME89019.1"/>
    <property type="molecule type" value="Genomic_DNA"/>
</dbReference>
<name>N1Q863_PSEFD</name>
<dbReference type="KEGG" id="pfj:MYCFIDRAFT_170555"/>
<reference evidence="2 3" key="1">
    <citation type="journal article" date="2012" name="PLoS Pathog.">
        <title>Diverse lifestyles and strategies of plant pathogenesis encoded in the genomes of eighteen Dothideomycetes fungi.</title>
        <authorList>
            <person name="Ohm R.A."/>
            <person name="Feau N."/>
            <person name="Henrissat B."/>
            <person name="Schoch C.L."/>
            <person name="Horwitz B.A."/>
            <person name="Barry K.W."/>
            <person name="Condon B.J."/>
            <person name="Copeland A.C."/>
            <person name="Dhillon B."/>
            <person name="Glaser F."/>
            <person name="Hesse C.N."/>
            <person name="Kosti I."/>
            <person name="LaButti K."/>
            <person name="Lindquist E.A."/>
            <person name="Lucas S."/>
            <person name="Salamov A.A."/>
            <person name="Bradshaw R.E."/>
            <person name="Ciuffetti L."/>
            <person name="Hamelin R.C."/>
            <person name="Kema G.H.J."/>
            <person name="Lawrence C."/>
            <person name="Scott J.A."/>
            <person name="Spatafora J.W."/>
            <person name="Turgeon B.G."/>
            <person name="de Wit P.J.G.M."/>
            <person name="Zhong S."/>
            <person name="Goodwin S.B."/>
            <person name="Grigoriev I.V."/>
        </authorList>
    </citation>
    <scope>NUCLEOTIDE SEQUENCE [LARGE SCALE GENOMIC DNA]</scope>
    <source>
        <strain evidence="2 3">CIRAD86</strain>
    </source>
</reference>
<evidence type="ECO:0000313" key="2">
    <source>
        <dbReference type="EMBL" id="EME89019.1"/>
    </source>
</evidence>
<gene>
    <name evidence="2" type="ORF">MYCFIDRAFT_170555</name>
</gene>
<accession>N1Q863</accession>
<sequence>MNEYVSESADASKRKSGSEDGNYGRASSRSSLLLSVCFCCTVKIPANSMHGMQQRSTPASKDTARPRCQHNMQYSGQNVMMNVRQIVRRSKRLSFFTTWDEARKSLLFSTRPTTSTHSISNIAFGQKYPSPLQTSVMYKP</sequence>
<feature type="region of interest" description="Disordered" evidence="1">
    <location>
        <begin position="1"/>
        <end position="26"/>
    </location>
</feature>
<protein>
    <submittedName>
        <fullName evidence="2">Uncharacterized protein</fullName>
    </submittedName>
</protein>
<evidence type="ECO:0000313" key="3">
    <source>
        <dbReference type="Proteomes" id="UP000016932"/>
    </source>
</evidence>
<evidence type="ECO:0000256" key="1">
    <source>
        <dbReference type="SAM" id="MobiDB-lite"/>
    </source>
</evidence>
<organism evidence="2 3">
    <name type="scientific">Pseudocercospora fijiensis (strain CIRAD86)</name>
    <name type="common">Black leaf streak disease fungus</name>
    <name type="synonym">Mycosphaerella fijiensis</name>
    <dbReference type="NCBI Taxonomy" id="383855"/>
    <lineage>
        <taxon>Eukaryota</taxon>
        <taxon>Fungi</taxon>
        <taxon>Dikarya</taxon>
        <taxon>Ascomycota</taxon>
        <taxon>Pezizomycotina</taxon>
        <taxon>Dothideomycetes</taxon>
        <taxon>Dothideomycetidae</taxon>
        <taxon>Mycosphaerellales</taxon>
        <taxon>Mycosphaerellaceae</taxon>
        <taxon>Pseudocercospora</taxon>
    </lineage>
</organism>
<dbReference type="HOGENOM" id="CLU_1835995_0_0_1"/>
<dbReference type="GeneID" id="19332514"/>